<keyword evidence="2 4" id="KW-0863">Zinc-finger</keyword>
<dbReference type="Gene3D" id="1.25.40.10">
    <property type="entry name" value="Tetratricopeptide repeat domain"/>
    <property type="match status" value="1"/>
</dbReference>
<dbReference type="Pfam" id="PF01753">
    <property type="entry name" value="zf-MYND"/>
    <property type="match status" value="1"/>
</dbReference>
<dbReference type="Gene3D" id="6.10.140.2220">
    <property type="match status" value="1"/>
</dbReference>
<evidence type="ECO:0000259" key="6">
    <source>
        <dbReference type="PROSITE" id="PS50865"/>
    </source>
</evidence>
<evidence type="ECO:0000313" key="7">
    <source>
        <dbReference type="EMBL" id="GMH97545.1"/>
    </source>
</evidence>
<dbReference type="Pfam" id="PF13920">
    <property type="entry name" value="zf-C3HC4_3"/>
    <property type="match status" value="1"/>
</dbReference>
<reference evidence="8" key="1">
    <citation type="journal article" date="2023" name="Commun. Biol.">
        <title>Genome analysis of Parmales, the sister group of diatoms, reveals the evolutionary specialization of diatoms from phago-mixotrophs to photoautotrophs.</title>
        <authorList>
            <person name="Ban H."/>
            <person name="Sato S."/>
            <person name="Yoshikawa S."/>
            <person name="Yamada K."/>
            <person name="Nakamura Y."/>
            <person name="Ichinomiya M."/>
            <person name="Sato N."/>
            <person name="Blanc-Mathieu R."/>
            <person name="Endo H."/>
            <person name="Kuwata A."/>
            <person name="Ogata H."/>
        </authorList>
    </citation>
    <scope>NUCLEOTIDE SEQUENCE [LARGE SCALE GENOMIC DNA]</scope>
    <source>
        <strain evidence="8">NIES 3699</strain>
    </source>
</reference>
<dbReference type="InterPro" id="IPR011990">
    <property type="entry name" value="TPR-like_helical_dom_sf"/>
</dbReference>
<dbReference type="GO" id="GO:0005737">
    <property type="term" value="C:cytoplasm"/>
    <property type="evidence" value="ECO:0007669"/>
    <property type="project" value="UniProtKB-ARBA"/>
</dbReference>
<proteinExistence type="predicted"/>
<evidence type="ECO:0000256" key="4">
    <source>
        <dbReference type="PROSITE-ProRule" id="PRU00134"/>
    </source>
</evidence>
<dbReference type="InterPro" id="IPR002893">
    <property type="entry name" value="Znf_MYND"/>
</dbReference>
<feature type="domain" description="RING-type" evidence="5">
    <location>
        <begin position="82"/>
        <end position="120"/>
    </location>
</feature>
<dbReference type="PROSITE" id="PS50089">
    <property type="entry name" value="ZF_RING_2"/>
    <property type="match status" value="1"/>
</dbReference>
<dbReference type="PROSITE" id="PS01360">
    <property type="entry name" value="ZF_MYND_1"/>
    <property type="match status" value="1"/>
</dbReference>
<evidence type="ECO:0000259" key="5">
    <source>
        <dbReference type="PROSITE" id="PS50089"/>
    </source>
</evidence>
<dbReference type="Pfam" id="PF13424">
    <property type="entry name" value="TPR_12"/>
    <property type="match status" value="1"/>
</dbReference>
<comment type="caution">
    <text evidence="7">The sequence shown here is derived from an EMBL/GenBank/DDBJ whole genome shotgun (WGS) entry which is preliminary data.</text>
</comment>
<feature type="domain" description="MYND-type" evidence="6">
    <location>
        <begin position="3"/>
        <end position="41"/>
    </location>
</feature>
<organism evidence="7 8">
    <name type="scientific">Triparma verrucosa</name>
    <dbReference type="NCBI Taxonomy" id="1606542"/>
    <lineage>
        <taxon>Eukaryota</taxon>
        <taxon>Sar</taxon>
        <taxon>Stramenopiles</taxon>
        <taxon>Ochrophyta</taxon>
        <taxon>Bolidophyceae</taxon>
        <taxon>Parmales</taxon>
        <taxon>Triparmaceae</taxon>
        <taxon>Triparma</taxon>
    </lineage>
</organism>
<evidence type="ECO:0000256" key="1">
    <source>
        <dbReference type="ARBA" id="ARBA00022723"/>
    </source>
</evidence>
<dbReference type="Gene3D" id="3.30.40.10">
    <property type="entry name" value="Zinc/RING finger domain, C3HC4 (zinc finger)"/>
    <property type="match status" value="1"/>
</dbReference>
<dbReference type="EMBL" id="BRXX01000202">
    <property type="protein sequence ID" value="GMH97545.1"/>
    <property type="molecule type" value="Genomic_DNA"/>
</dbReference>
<dbReference type="InterPro" id="IPR013083">
    <property type="entry name" value="Znf_RING/FYVE/PHD"/>
</dbReference>
<dbReference type="PROSITE" id="PS50865">
    <property type="entry name" value="ZF_MYND_2"/>
    <property type="match status" value="1"/>
</dbReference>
<dbReference type="PANTHER" id="PTHR46082:SF6">
    <property type="entry name" value="AAA+ ATPASE DOMAIN-CONTAINING PROTEIN-RELATED"/>
    <property type="match status" value="1"/>
</dbReference>
<dbReference type="SMART" id="SM00184">
    <property type="entry name" value="RING"/>
    <property type="match status" value="1"/>
</dbReference>
<sequence>MSCSYPGCTKPAPLKCSRCGDVRYCSKEHQHADWKAHKKICVSAPSSNDKKKSTPQASSSALVQVKASQAMVDDHAVSSMRCIVCLESAVEAKLSPCGHSTTCLACAQDLRDKEPCLLCRKPIVRVDRTRWQQSTLVSKTGFWATGMKILTHFAAEEGFSDYFQKLFAGNEETYLKWKEEFDRLEIGTGENGVESISLEQQVLRITRSEDLVKLKALAKLSSPDWANDSLLYVAASRRTLKVLELSAAASSGGAEVKGKGKGKKKQKKKKGDLKVLEILGLYFELGVACIHVRDTDEGRNYFKRAKEGYSEQLGRDDVKTLHAELLLTNCTFRSNVDATTKLGDLSKRLVGTLGEENHVTLHALSELAVYLKRNGEFFEARKTQERCLAGRVKTLGEYHRDTLMTIANVGNICVDECQFEKALVYYERAMRGFERTVGTGHPDTLRATMTAGMVLRDGLQRFKKSEEMYLKALDGYEALYGKDHKQTYRCAVGLRNVYKVWGTNKNEGGWEALKKRYRGIENERSDVPGAA</sequence>
<dbReference type="SUPFAM" id="SSF57850">
    <property type="entry name" value="RING/U-box"/>
    <property type="match status" value="1"/>
</dbReference>
<keyword evidence="8" id="KW-1185">Reference proteome</keyword>
<dbReference type="GO" id="GO:0008270">
    <property type="term" value="F:zinc ion binding"/>
    <property type="evidence" value="ECO:0007669"/>
    <property type="project" value="UniProtKB-KW"/>
</dbReference>
<dbReference type="SUPFAM" id="SSF48452">
    <property type="entry name" value="TPR-like"/>
    <property type="match status" value="1"/>
</dbReference>
<protein>
    <submittedName>
        <fullName evidence="7">Uncharacterized protein</fullName>
    </submittedName>
</protein>
<dbReference type="InterPro" id="IPR053137">
    <property type="entry name" value="NLR-like"/>
</dbReference>
<accession>A0A9W7C0N3</accession>
<gene>
    <name evidence="7" type="ORF">TrVE_jg7922</name>
</gene>
<dbReference type="SUPFAM" id="SSF144232">
    <property type="entry name" value="HIT/MYND zinc finger-like"/>
    <property type="match status" value="1"/>
</dbReference>
<name>A0A9W7C0N3_9STRA</name>
<dbReference type="AlphaFoldDB" id="A0A9W7C0N3"/>
<evidence type="ECO:0000256" key="3">
    <source>
        <dbReference type="ARBA" id="ARBA00022833"/>
    </source>
</evidence>
<evidence type="ECO:0000313" key="8">
    <source>
        <dbReference type="Proteomes" id="UP001165160"/>
    </source>
</evidence>
<dbReference type="Pfam" id="PF13374">
    <property type="entry name" value="TPR_10"/>
    <property type="match status" value="1"/>
</dbReference>
<dbReference type="Proteomes" id="UP001165160">
    <property type="component" value="Unassembled WGS sequence"/>
</dbReference>
<dbReference type="PANTHER" id="PTHR46082">
    <property type="entry name" value="ATP/GTP-BINDING PROTEIN-RELATED"/>
    <property type="match status" value="1"/>
</dbReference>
<evidence type="ECO:0000256" key="2">
    <source>
        <dbReference type="ARBA" id="ARBA00022771"/>
    </source>
</evidence>
<dbReference type="InterPro" id="IPR001841">
    <property type="entry name" value="Znf_RING"/>
</dbReference>
<keyword evidence="1" id="KW-0479">Metal-binding</keyword>
<keyword evidence="3" id="KW-0862">Zinc</keyword>